<dbReference type="Proteomes" id="UP001174136">
    <property type="component" value="Unassembled WGS sequence"/>
</dbReference>
<evidence type="ECO:0000313" key="5">
    <source>
        <dbReference type="Proteomes" id="UP001174136"/>
    </source>
</evidence>
<dbReference type="EMBL" id="JAOPHQ010006717">
    <property type="protein sequence ID" value="KAK0130575.1"/>
    <property type="molecule type" value="Genomic_DNA"/>
</dbReference>
<dbReference type="AlphaFoldDB" id="A0AA47NN45"/>
<protein>
    <submittedName>
        <fullName evidence="2">Uncharacterized protein</fullName>
    </submittedName>
</protein>
<evidence type="ECO:0000313" key="2">
    <source>
        <dbReference type="EMBL" id="KAK0131330.1"/>
    </source>
</evidence>
<evidence type="ECO:0000313" key="3">
    <source>
        <dbReference type="EMBL" id="KAK0141382.1"/>
    </source>
</evidence>
<keyword evidence="5" id="KW-1185">Reference proteome</keyword>
<evidence type="ECO:0000313" key="4">
    <source>
        <dbReference type="EMBL" id="KAK0141384.1"/>
    </source>
</evidence>
<name>A0AA47NN45_MERPO</name>
<reference evidence="2" key="1">
    <citation type="journal article" date="2023" name="Front. Mar. Sci.">
        <title>A new Merluccius polli reference genome to investigate the effects of global change in West African waters.</title>
        <authorList>
            <person name="Mateo J.L."/>
            <person name="Blanco-Fernandez C."/>
            <person name="Garcia-Vazquez E."/>
            <person name="Machado-Schiaffino G."/>
        </authorList>
    </citation>
    <scope>NUCLEOTIDE SEQUENCE</scope>
    <source>
        <strain evidence="2">C29</strain>
        <tissue evidence="2">Fin</tissue>
    </source>
</reference>
<evidence type="ECO:0000313" key="1">
    <source>
        <dbReference type="EMBL" id="KAK0130575.1"/>
    </source>
</evidence>
<dbReference type="EMBL" id="JAOPHQ010003932">
    <property type="protein sequence ID" value="KAK0141382.1"/>
    <property type="molecule type" value="Genomic_DNA"/>
</dbReference>
<proteinExistence type="predicted"/>
<comment type="caution">
    <text evidence="2">The sequence shown here is derived from an EMBL/GenBank/DDBJ whole genome shotgun (WGS) entry which is preliminary data.</text>
</comment>
<dbReference type="EMBL" id="JAOPHQ010003932">
    <property type="protein sequence ID" value="KAK0141384.1"/>
    <property type="molecule type" value="Genomic_DNA"/>
</dbReference>
<gene>
    <name evidence="3" type="ORF">N1851_021607</name>
    <name evidence="4" type="ORF">N1851_021609</name>
    <name evidence="2" type="ORF">N1851_033979</name>
    <name evidence="1" type="ORF">N1851_035190</name>
</gene>
<dbReference type="EMBL" id="JAOPHQ010006550">
    <property type="protein sequence ID" value="KAK0131330.1"/>
    <property type="molecule type" value="Genomic_DNA"/>
</dbReference>
<accession>A0AA47NN45</accession>
<organism evidence="2 5">
    <name type="scientific">Merluccius polli</name>
    <name type="common">Benguela hake</name>
    <name type="synonym">Merluccius cadenati</name>
    <dbReference type="NCBI Taxonomy" id="89951"/>
    <lineage>
        <taxon>Eukaryota</taxon>
        <taxon>Metazoa</taxon>
        <taxon>Chordata</taxon>
        <taxon>Craniata</taxon>
        <taxon>Vertebrata</taxon>
        <taxon>Euteleostomi</taxon>
        <taxon>Actinopterygii</taxon>
        <taxon>Neopterygii</taxon>
        <taxon>Teleostei</taxon>
        <taxon>Neoteleostei</taxon>
        <taxon>Acanthomorphata</taxon>
        <taxon>Zeiogadaria</taxon>
        <taxon>Gadariae</taxon>
        <taxon>Gadiformes</taxon>
        <taxon>Gadoidei</taxon>
        <taxon>Merlucciidae</taxon>
        <taxon>Merluccius</taxon>
    </lineage>
</organism>
<sequence length="149" mass="17317">MAHQLHLYSLPTQTLEVRKVSSIPIDVLHEEISHAVKQKHPNLDLLCMAEDVTYEAYNYRKGMIISHGELAGLPEFCEIIQMVILQEKPLFVVRRLDAWYTEHYRAYILTTSARGILLLEHHSLADPYPLADYTIQGRRLVVPKRYIHV</sequence>